<keyword evidence="1" id="KW-0233">DNA recombination</keyword>
<organism evidence="3 4">
    <name type="scientific">Levilactobacillus bambusae</name>
    <dbReference type="NCBI Taxonomy" id="2024736"/>
    <lineage>
        <taxon>Bacteria</taxon>
        <taxon>Bacillati</taxon>
        <taxon>Bacillota</taxon>
        <taxon>Bacilli</taxon>
        <taxon>Lactobacillales</taxon>
        <taxon>Lactobacillaceae</taxon>
        <taxon>Levilactobacillus</taxon>
    </lineage>
</organism>
<dbReference type="GO" id="GO:0006310">
    <property type="term" value="P:DNA recombination"/>
    <property type="evidence" value="ECO:0007669"/>
    <property type="project" value="UniProtKB-KW"/>
</dbReference>
<dbReference type="InterPro" id="IPR011010">
    <property type="entry name" value="DNA_brk_join_enz"/>
</dbReference>
<keyword evidence="4" id="KW-1185">Reference proteome</keyword>
<dbReference type="EMBL" id="QCXQ01000006">
    <property type="protein sequence ID" value="PWF99604.1"/>
    <property type="molecule type" value="Genomic_DNA"/>
</dbReference>
<evidence type="ECO:0000256" key="1">
    <source>
        <dbReference type="ARBA" id="ARBA00023172"/>
    </source>
</evidence>
<dbReference type="SUPFAM" id="SSF56349">
    <property type="entry name" value="DNA breaking-rejoining enzymes"/>
    <property type="match status" value="1"/>
</dbReference>
<comment type="caution">
    <text evidence="3">The sequence shown here is derived from an EMBL/GenBank/DDBJ whole genome shotgun (WGS) entry which is preliminary data.</text>
</comment>
<dbReference type="InterPro" id="IPR013762">
    <property type="entry name" value="Integrase-like_cat_sf"/>
</dbReference>
<feature type="domain" description="Tyr recombinase" evidence="2">
    <location>
        <begin position="1"/>
        <end position="124"/>
    </location>
</feature>
<evidence type="ECO:0000313" key="3">
    <source>
        <dbReference type="EMBL" id="PWF99604.1"/>
    </source>
</evidence>
<dbReference type="AlphaFoldDB" id="A0A2V1MZM1"/>
<dbReference type="Pfam" id="PF00589">
    <property type="entry name" value="Phage_integrase"/>
    <property type="match status" value="1"/>
</dbReference>
<sequence>MYITRIVPLMNDLVTLKSQANPIKWAMNDGQTYDFLFSDKQGKPYCLTTPNRWWKAYNQELVNQGKLKTTMTFHKIRATALSMFANDLNLPIEVVQKIAGHTDTQVTQRYYIKNDNSKMMALGKQLSFA</sequence>
<name>A0A2V1MZM1_9LACO</name>
<dbReference type="Gene3D" id="1.10.443.10">
    <property type="entry name" value="Intergrase catalytic core"/>
    <property type="match status" value="1"/>
</dbReference>
<dbReference type="InterPro" id="IPR002104">
    <property type="entry name" value="Integrase_catalytic"/>
</dbReference>
<proteinExistence type="predicted"/>
<protein>
    <recommendedName>
        <fullName evidence="2">Tyr recombinase domain-containing protein</fullName>
    </recommendedName>
</protein>
<dbReference type="GO" id="GO:0015074">
    <property type="term" value="P:DNA integration"/>
    <property type="evidence" value="ECO:0007669"/>
    <property type="project" value="InterPro"/>
</dbReference>
<dbReference type="Proteomes" id="UP000245080">
    <property type="component" value="Unassembled WGS sequence"/>
</dbReference>
<evidence type="ECO:0000313" key="4">
    <source>
        <dbReference type="Proteomes" id="UP000245080"/>
    </source>
</evidence>
<dbReference type="PROSITE" id="PS51898">
    <property type="entry name" value="TYR_RECOMBINASE"/>
    <property type="match status" value="1"/>
</dbReference>
<evidence type="ECO:0000259" key="2">
    <source>
        <dbReference type="PROSITE" id="PS51898"/>
    </source>
</evidence>
<dbReference type="GO" id="GO:0003677">
    <property type="term" value="F:DNA binding"/>
    <property type="evidence" value="ECO:0007669"/>
    <property type="project" value="InterPro"/>
</dbReference>
<accession>A0A2V1MZM1</accession>
<gene>
    <name evidence="3" type="ORF">DCM90_09185</name>
</gene>
<reference evidence="3 4" key="1">
    <citation type="journal article" date="2018" name="Int. J. Syst. Evol. Microbiol.">
        <title>Lactobacillus bambusae sp. nov., isolated from a traditional fermented Ma-bamboo shoots of Taiwan.</title>
        <authorList>
            <person name="Wang L.-T."/>
        </authorList>
    </citation>
    <scope>NUCLEOTIDE SEQUENCE [LARGE SCALE GENOMIC DNA]</scope>
    <source>
        <strain evidence="3 4">BS-W1</strain>
    </source>
</reference>